<gene>
    <name evidence="1" type="ORF">EHQ10_00380</name>
</gene>
<organism evidence="1 2">
    <name type="scientific">Leptospira bouyouniensis</name>
    <dbReference type="NCBI Taxonomy" id="2484911"/>
    <lineage>
        <taxon>Bacteria</taxon>
        <taxon>Pseudomonadati</taxon>
        <taxon>Spirochaetota</taxon>
        <taxon>Spirochaetia</taxon>
        <taxon>Leptospirales</taxon>
        <taxon>Leptospiraceae</taxon>
        <taxon>Leptospira</taxon>
    </lineage>
</organism>
<keyword evidence="2" id="KW-1185">Reference proteome</keyword>
<reference evidence="2" key="1">
    <citation type="journal article" date="2019" name="PLoS Negl. Trop. Dis.">
        <title>Revisiting the worldwide diversity of Leptospira species in the environment.</title>
        <authorList>
            <person name="Vincent A.T."/>
            <person name="Schiettekatte O."/>
            <person name="Bourhy P."/>
            <person name="Veyrier F.J."/>
            <person name="Picardeau M."/>
        </authorList>
    </citation>
    <scope>NUCLEOTIDE SEQUENCE [LARGE SCALE GENOMIC DNA]</scope>
    <source>
        <strain evidence="2">201800295</strain>
    </source>
</reference>
<accession>A0ABY2LDL6</accession>
<proteinExistence type="predicted"/>
<comment type="caution">
    <text evidence="1">The sequence shown here is derived from an EMBL/GenBank/DDBJ whole genome shotgun (WGS) entry which is preliminary data.</text>
</comment>
<dbReference type="Pfam" id="PF04245">
    <property type="entry name" value="NA37"/>
    <property type="match status" value="1"/>
</dbReference>
<evidence type="ECO:0000313" key="1">
    <source>
        <dbReference type="EMBL" id="TGK54256.1"/>
    </source>
</evidence>
<evidence type="ECO:0000313" key="2">
    <source>
        <dbReference type="Proteomes" id="UP000297617"/>
    </source>
</evidence>
<name>A0ABY2LDL6_9LEPT</name>
<dbReference type="InterPro" id="IPR007358">
    <property type="entry name" value="Nucleoid_associated_NdpA"/>
</dbReference>
<dbReference type="Proteomes" id="UP000297617">
    <property type="component" value="Unassembled WGS sequence"/>
</dbReference>
<dbReference type="EMBL" id="RQFD01000001">
    <property type="protein sequence ID" value="TGK54256.1"/>
    <property type="molecule type" value="Genomic_DNA"/>
</dbReference>
<evidence type="ECO:0008006" key="3">
    <source>
        <dbReference type="Google" id="ProtNLM"/>
    </source>
</evidence>
<protein>
    <recommendedName>
        <fullName evidence="3">Nucleoid-associated protein</fullName>
    </recommendedName>
</protein>
<sequence>MQIKNLKIEKLIIHQIFQRTDKGDIQPPYISKKLTSLDKEGMEQFVSRIIEACGDNTHSAEMDIDKEDDSSAFQKSISLLFSSSSREFISGSEFLANKLTDAQSSRKYTGCILVVFKGTVGKENNGLIGLLKAEPQGGFTKKEEDNAIVLEYFKDLVLTPANKFYKLGLFIEKKNISKTSPYQKKDFVSLVYDHKLTAKETRLGARYFYETFLGCQFSPSDRKLTQDFYESTKSFINDNYIDDEERLDMLNSLYTYMKVDQSSVISISDFSKRYIEEDLKDVYLQKLISEKIPARSFNKDLSYISSKLKRRSMRFNTKVSISAPADKFDSLIQIEKSEENETTLKIQGKIEAIK</sequence>
<dbReference type="RefSeq" id="WP_135752889.1">
    <property type="nucleotide sequence ID" value="NZ_RQFD01000001.1"/>
</dbReference>